<evidence type="ECO:0000313" key="1">
    <source>
        <dbReference type="EMBL" id="CAE7202569.1"/>
    </source>
</evidence>
<dbReference type="EMBL" id="CAJNJQ010003644">
    <property type="protein sequence ID" value="CAE7202569.1"/>
    <property type="molecule type" value="Genomic_DNA"/>
</dbReference>
<name>A0A8H3E6I8_9AGAM</name>
<reference evidence="1" key="1">
    <citation type="submission" date="2021-01" db="EMBL/GenBank/DDBJ databases">
        <authorList>
            <person name="Kaushik A."/>
        </authorList>
    </citation>
    <scope>NUCLEOTIDE SEQUENCE</scope>
    <source>
        <strain evidence="1">AG5</strain>
    </source>
</reference>
<evidence type="ECO:0000313" key="2">
    <source>
        <dbReference type="Proteomes" id="UP000663827"/>
    </source>
</evidence>
<dbReference type="AlphaFoldDB" id="A0A8H3E6I8"/>
<comment type="caution">
    <text evidence="1">The sequence shown here is derived from an EMBL/GenBank/DDBJ whole genome shotgun (WGS) entry which is preliminary data.</text>
</comment>
<dbReference type="Proteomes" id="UP000663827">
    <property type="component" value="Unassembled WGS sequence"/>
</dbReference>
<gene>
    <name evidence="1" type="ORF">RDB_LOCUS140070</name>
</gene>
<sequence>MHTTTLRQFLGIFSPRFDNNPKVTSRNIHYHLAPEQLYRRLTCEYLPEKHIESTIVKSVWYGKTRSSARHEFILIEVEDTQFNLKNYIVLDRTPSETLARSKKIFPAKATSSGRKYWGVALDSFRVSYNGIEKQFLQECELWPRDYLEKIEFPSTEPFFLYQLAALAYVISEKSPDYVVAYRNCYWFAGLIWECMRQLQPNGVYDDRLSRNRGKFAVLRYNPGIKERDEICAAFNKEITSVENRLSESRKVCQLRRNKMYPILLIVALEEAFK</sequence>
<accession>A0A8H3E6I8</accession>
<organism evidence="1 2">
    <name type="scientific">Rhizoctonia solani</name>
    <dbReference type="NCBI Taxonomy" id="456999"/>
    <lineage>
        <taxon>Eukaryota</taxon>
        <taxon>Fungi</taxon>
        <taxon>Dikarya</taxon>
        <taxon>Basidiomycota</taxon>
        <taxon>Agaricomycotina</taxon>
        <taxon>Agaricomycetes</taxon>
        <taxon>Cantharellales</taxon>
        <taxon>Ceratobasidiaceae</taxon>
        <taxon>Rhizoctonia</taxon>
    </lineage>
</organism>
<protein>
    <submittedName>
        <fullName evidence="1">Uncharacterized protein</fullName>
    </submittedName>
</protein>
<proteinExistence type="predicted"/>